<dbReference type="GO" id="GO:0005524">
    <property type="term" value="F:ATP binding"/>
    <property type="evidence" value="ECO:0007669"/>
    <property type="project" value="UniProtKB-KW"/>
</dbReference>
<gene>
    <name evidence="15" type="ORF">AMORRO_LOCUS16338</name>
</gene>
<evidence type="ECO:0000256" key="13">
    <source>
        <dbReference type="SAM" id="Phobius"/>
    </source>
</evidence>
<dbReference type="InterPro" id="IPR001757">
    <property type="entry name" value="P_typ_ATPase"/>
</dbReference>
<evidence type="ECO:0000256" key="4">
    <source>
        <dbReference type="ARBA" id="ARBA00022568"/>
    </source>
</evidence>
<dbReference type="EC" id="7.2.2.10" evidence="2"/>
<dbReference type="InterPro" id="IPR023298">
    <property type="entry name" value="ATPase_P-typ_TM_dom_sf"/>
</dbReference>
<dbReference type="EMBL" id="CAJVPV010044104">
    <property type="protein sequence ID" value="CAG8766899.1"/>
    <property type="molecule type" value="Genomic_DNA"/>
</dbReference>
<keyword evidence="3" id="KW-0813">Transport</keyword>
<keyword evidence="6" id="KW-0547">Nucleotide-binding</keyword>
<evidence type="ECO:0000313" key="15">
    <source>
        <dbReference type="EMBL" id="CAG8766899.1"/>
    </source>
</evidence>
<dbReference type="Pfam" id="PF00690">
    <property type="entry name" value="Cation_ATPase_N"/>
    <property type="match status" value="1"/>
</dbReference>
<dbReference type="Pfam" id="PF00122">
    <property type="entry name" value="E1-E2_ATPase"/>
    <property type="match status" value="1"/>
</dbReference>
<evidence type="ECO:0000256" key="11">
    <source>
        <dbReference type="ARBA" id="ARBA00023065"/>
    </source>
</evidence>
<keyword evidence="7" id="KW-0106">Calcium</keyword>
<evidence type="ECO:0000256" key="5">
    <source>
        <dbReference type="ARBA" id="ARBA00022692"/>
    </source>
</evidence>
<keyword evidence="8" id="KW-0067">ATP-binding</keyword>
<keyword evidence="4" id="KW-0109">Calcium transport</keyword>
<comment type="subcellular location">
    <subcellularLocation>
        <location evidence="1">Endomembrane system</location>
        <topology evidence="1">Multi-pass membrane protein</topology>
    </subcellularLocation>
</comment>
<evidence type="ECO:0000256" key="8">
    <source>
        <dbReference type="ARBA" id="ARBA00022840"/>
    </source>
</evidence>
<dbReference type="FunFam" id="2.70.150.10:FF:000008">
    <property type="entry name" value="Calcium-transporting ATPase"/>
    <property type="match status" value="1"/>
</dbReference>
<dbReference type="Proteomes" id="UP000789342">
    <property type="component" value="Unassembled WGS sequence"/>
</dbReference>
<dbReference type="InterPro" id="IPR059000">
    <property type="entry name" value="ATPase_P-type_domA"/>
</dbReference>
<evidence type="ECO:0000256" key="6">
    <source>
        <dbReference type="ARBA" id="ARBA00022741"/>
    </source>
</evidence>
<keyword evidence="16" id="KW-1185">Reference proteome</keyword>
<dbReference type="GO" id="GO:0012505">
    <property type="term" value="C:endomembrane system"/>
    <property type="evidence" value="ECO:0007669"/>
    <property type="project" value="UniProtKB-SubCell"/>
</dbReference>
<keyword evidence="5 13" id="KW-0812">Transmembrane</keyword>
<evidence type="ECO:0000256" key="7">
    <source>
        <dbReference type="ARBA" id="ARBA00022837"/>
    </source>
</evidence>
<dbReference type="InterPro" id="IPR004014">
    <property type="entry name" value="ATPase_P-typ_cation-transptr_N"/>
</dbReference>
<dbReference type="SUPFAM" id="SSF81665">
    <property type="entry name" value="Calcium ATPase, transmembrane domain M"/>
    <property type="match status" value="1"/>
</dbReference>
<dbReference type="GO" id="GO:0005388">
    <property type="term" value="F:P-type calcium transporter activity"/>
    <property type="evidence" value="ECO:0007669"/>
    <property type="project" value="UniProtKB-EC"/>
</dbReference>
<dbReference type="GO" id="GO:0016887">
    <property type="term" value="F:ATP hydrolysis activity"/>
    <property type="evidence" value="ECO:0007669"/>
    <property type="project" value="InterPro"/>
</dbReference>
<sequence length="211" mass="23030">TGLSSNEAINKRKASGYNEFEIETGENPIIKFLKQFIENPLVLLLLCSAVISLILGNQKDALSVFLAVVIVITVGFVQEYRSEKSLEALNRLVPHHCHLIRGGHLIETSASELVPGDLVRFRIGDRIPADVRLISAVNLEIDESNLTGETKPRCKTTEAISSGNDYLELTIQERNNIAFMGTLVKNGHGSGIVVGTGNNTEYGVVFALVKE</sequence>
<accession>A0A9N9NSJ6</accession>
<reference evidence="15" key="1">
    <citation type="submission" date="2021-06" db="EMBL/GenBank/DDBJ databases">
        <authorList>
            <person name="Kallberg Y."/>
            <person name="Tangrot J."/>
            <person name="Rosling A."/>
        </authorList>
    </citation>
    <scope>NUCLEOTIDE SEQUENCE</scope>
    <source>
        <strain evidence="15">CL551</strain>
    </source>
</reference>
<comment type="caution">
    <text evidence="15">The sequence shown here is derived from an EMBL/GenBank/DDBJ whole genome shotgun (WGS) entry which is preliminary data.</text>
</comment>
<evidence type="ECO:0000256" key="12">
    <source>
        <dbReference type="ARBA" id="ARBA00023136"/>
    </source>
</evidence>
<dbReference type="AlphaFoldDB" id="A0A9N9NSJ6"/>
<dbReference type="SUPFAM" id="SSF81653">
    <property type="entry name" value="Calcium ATPase, transduction domain A"/>
    <property type="match status" value="1"/>
</dbReference>
<dbReference type="PANTHER" id="PTHR42861">
    <property type="entry name" value="CALCIUM-TRANSPORTING ATPASE"/>
    <property type="match status" value="1"/>
</dbReference>
<keyword evidence="12 13" id="KW-0472">Membrane</keyword>
<dbReference type="GO" id="GO:0016020">
    <property type="term" value="C:membrane"/>
    <property type="evidence" value="ECO:0007669"/>
    <property type="project" value="InterPro"/>
</dbReference>
<feature type="transmembrane region" description="Helical" evidence="13">
    <location>
        <begin position="61"/>
        <end position="77"/>
    </location>
</feature>
<dbReference type="SMART" id="SM00831">
    <property type="entry name" value="Cation_ATPase_N"/>
    <property type="match status" value="1"/>
</dbReference>
<keyword evidence="9" id="KW-1278">Translocase</keyword>
<feature type="transmembrane region" description="Helical" evidence="13">
    <location>
        <begin position="36"/>
        <end position="55"/>
    </location>
</feature>
<dbReference type="NCBIfam" id="TIGR01494">
    <property type="entry name" value="ATPase_P-type"/>
    <property type="match status" value="1"/>
</dbReference>
<feature type="domain" description="Cation-transporting P-type ATPase N-terminal" evidence="14">
    <location>
        <begin position="1"/>
        <end position="57"/>
    </location>
</feature>
<evidence type="ECO:0000256" key="1">
    <source>
        <dbReference type="ARBA" id="ARBA00004127"/>
    </source>
</evidence>
<feature type="non-terminal residue" evidence="15">
    <location>
        <position position="211"/>
    </location>
</feature>
<dbReference type="Gene3D" id="1.20.1110.10">
    <property type="entry name" value="Calcium-transporting ATPase, transmembrane domain"/>
    <property type="match status" value="1"/>
</dbReference>
<organism evidence="15 16">
    <name type="scientific">Acaulospora morrowiae</name>
    <dbReference type="NCBI Taxonomy" id="94023"/>
    <lineage>
        <taxon>Eukaryota</taxon>
        <taxon>Fungi</taxon>
        <taxon>Fungi incertae sedis</taxon>
        <taxon>Mucoromycota</taxon>
        <taxon>Glomeromycotina</taxon>
        <taxon>Glomeromycetes</taxon>
        <taxon>Diversisporales</taxon>
        <taxon>Acaulosporaceae</taxon>
        <taxon>Acaulospora</taxon>
    </lineage>
</organism>
<evidence type="ECO:0000256" key="2">
    <source>
        <dbReference type="ARBA" id="ARBA00012790"/>
    </source>
</evidence>
<keyword evidence="10 13" id="KW-1133">Transmembrane helix</keyword>
<evidence type="ECO:0000256" key="9">
    <source>
        <dbReference type="ARBA" id="ARBA00022967"/>
    </source>
</evidence>
<dbReference type="InterPro" id="IPR008250">
    <property type="entry name" value="ATPase_P-typ_transduc_dom_A_sf"/>
</dbReference>
<evidence type="ECO:0000313" key="16">
    <source>
        <dbReference type="Proteomes" id="UP000789342"/>
    </source>
</evidence>
<dbReference type="Gene3D" id="2.70.150.10">
    <property type="entry name" value="Calcium-transporting ATPase, cytoplasmic transduction domain A"/>
    <property type="match status" value="1"/>
</dbReference>
<evidence type="ECO:0000256" key="3">
    <source>
        <dbReference type="ARBA" id="ARBA00022448"/>
    </source>
</evidence>
<keyword evidence="11" id="KW-0406">Ion transport</keyword>
<feature type="non-terminal residue" evidence="15">
    <location>
        <position position="1"/>
    </location>
</feature>
<evidence type="ECO:0000259" key="14">
    <source>
        <dbReference type="SMART" id="SM00831"/>
    </source>
</evidence>
<name>A0A9N9NSJ6_9GLOM</name>
<proteinExistence type="predicted"/>
<dbReference type="OrthoDB" id="3352408at2759"/>
<evidence type="ECO:0000256" key="10">
    <source>
        <dbReference type="ARBA" id="ARBA00022989"/>
    </source>
</evidence>
<protein>
    <recommendedName>
        <fullName evidence="2">P-type Ca(2+) transporter</fullName>
        <ecNumber evidence="2">7.2.2.10</ecNumber>
    </recommendedName>
</protein>